<protein>
    <submittedName>
        <fullName evidence="1">Uncharacterized protein</fullName>
    </submittedName>
</protein>
<dbReference type="AlphaFoldDB" id="A0A0W8FAM3"/>
<comment type="caution">
    <text evidence="1">The sequence shown here is derived from an EMBL/GenBank/DDBJ whole genome shotgun (WGS) entry which is preliminary data.</text>
</comment>
<evidence type="ECO:0000313" key="1">
    <source>
        <dbReference type="EMBL" id="KUG17915.1"/>
    </source>
</evidence>
<dbReference type="EMBL" id="LNQE01001414">
    <property type="protein sequence ID" value="KUG17915.1"/>
    <property type="molecule type" value="Genomic_DNA"/>
</dbReference>
<name>A0A0W8FAM3_9ZZZZ</name>
<proteinExistence type="predicted"/>
<organism evidence="1">
    <name type="scientific">hydrocarbon metagenome</name>
    <dbReference type="NCBI Taxonomy" id="938273"/>
    <lineage>
        <taxon>unclassified sequences</taxon>
        <taxon>metagenomes</taxon>
        <taxon>ecological metagenomes</taxon>
    </lineage>
</organism>
<reference evidence="1" key="1">
    <citation type="journal article" date="2015" name="Proc. Natl. Acad. Sci. U.S.A.">
        <title>Networks of energetic and metabolic interactions define dynamics in microbial communities.</title>
        <authorList>
            <person name="Embree M."/>
            <person name="Liu J.K."/>
            <person name="Al-Bassam M.M."/>
            <person name="Zengler K."/>
        </authorList>
    </citation>
    <scope>NUCLEOTIDE SEQUENCE</scope>
</reference>
<accession>A0A0W8FAM3</accession>
<sequence>MIQCICKAIIYEDFEDVYGPCGCGMTLATLPVLLPRDWVVLERPHQAECDDFCKGLDYRRISGMSCSNIFEHEMEGVEYMANFSCCRECAEKAVAQGYAVWSKKSYPMALR</sequence>
<gene>
    <name evidence="1" type="ORF">ASZ90_012397</name>
</gene>